<dbReference type="Proteomes" id="UP000466345">
    <property type="component" value="Unassembled WGS sequence"/>
</dbReference>
<dbReference type="InterPro" id="IPR054186">
    <property type="entry name" value="DUF6891"/>
</dbReference>
<dbReference type="EMBL" id="WEGJ01000001">
    <property type="protein sequence ID" value="MQY10216.1"/>
    <property type="molecule type" value="Genomic_DNA"/>
</dbReference>
<organism evidence="2 3">
    <name type="scientific">Streptomyces smaragdinus</name>
    <dbReference type="NCBI Taxonomy" id="2585196"/>
    <lineage>
        <taxon>Bacteria</taxon>
        <taxon>Bacillati</taxon>
        <taxon>Actinomycetota</taxon>
        <taxon>Actinomycetes</taxon>
        <taxon>Kitasatosporales</taxon>
        <taxon>Streptomycetaceae</taxon>
        <taxon>Streptomyces</taxon>
    </lineage>
</organism>
<proteinExistence type="predicted"/>
<evidence type="ECO:0000313" key="3">
    <source>
        <dbReference type="Proteomes" id="UP000466345"/>
    </source>
</evidence>
<reference evidence="2 3" key="1">
    <citation type="submission" date="2019-10" db="EMBL/GenBank/DDBJ databases">
        <title>Streptomyces smaragdinus sp. nov. and Streptomyces fabii sp. nov., isolated from the gut of fungus growing-termite Macrotermes natalensis.</title>
        <authorList>
            <person name="Schwitalla J."/>
            <person name="Benndorf R."/>
            <person name="Martin K."/>
            <person name="De Beer W."/>
            <person name="Kaster A.-K."/>
            <person name="Vollmers J."/>
            <person name="Poulsen M."/>
            <person name="Beemelmanns C."/>
        </authorList>
    </citation>
    <scope>NUCLEOTIDE SEQUENCE [LARGE SCALE GENOMIC DNA]</scope>
    <source>
        <strain evidence="2 3">RB5</strain>
    </source>
</reference>
<dbReference type="OrthoDB" id="5515732at2"/>
<gene>
    <name evidence="2" type="ORF">SRB5_03230</name>
</gene>
<dbReference type="AlphaFoldDB" id="A0A7K0C9Z8"/>
<feature type="domain" description="DUF6891" evidence="1">
    <location>
        <begin position="123"/>
        <end position="315"/>
    </location>
</feature>
<sequence>MLDIWIDTESGMQAHRPTEEKLQEFAAAVGGAGGLFLRMIRLGFAKEKYEFFLHADDAGFHLSHHDGISERASGKAPVDLETVVRVMVGWARQNPGWDQGVDWVQRRSAPASEPVPELPAYIREQVEGHVREILRTGFVARSDVAKHAEDHVPGAVSAAQAQEIATRLWHERLAEQASWEGVTDAERIRNLFVFHFKDQGGIVARENFSCCRECGISKIRNMTSPTSRGWVFFHTQATKQVVDTGRLPLYFGSLDSYGTLDHQGGWEVVDGTDEATTAIGHEITAAIRAAGLTAEWNGSLDEAIVVKNLDWRKRLPF</sequence>
<accession>A0A7K0C9Z8</accession>
<evidence type="ECO:0000313" key="2">
    <source>
        <dbReference type="EMBL" id="MQY10216.1"/>
    </source>
</evidence>
<keyword evidence="3" id="KW-1185">Reference proteome</keyword>
<name>A0A7K0C9Z8_9ACTN</name>
<evidence type="ECO:0000259" key="1">
    <source>
        <dbReference type="Pfam" id="PF21831"/>
    </source>
</evidence>
<dbReference type="RefSeq" id="WP_153449557.1">
    <property type="nucleotide sequence ID" value="NZ_WEGJ01000001.1"/>
</dbReference>
<dbReference type="Pfam" id="PF21831">
    <property type="entry name" value="DUF6891"/>
    <property type="match status" value="1"/>
</dbReference>
<protein>
    <recommendedName>
        <fullName evidence="1">DUF6891 domain-containing protein</fullName>
    </recommendedName>
</protein>
<comment type="caution">
    <text evidence="2">The sequence shown here is derived from an EMBL/GenBank/DDBJ whole genome shotgun (WGS) entry which is preliminary data.</text>
</comment>